<dbReference type="InterPro" id="IPR006558">
    <property type="entry name" value="LamG-like"/>
</dbReference>
<evidence type="ECO:0000256" key="1">
    <source>
        <dbReference type="ARBA" id="ARBA00022729"/>
    </source>
</evidence>
<dbReference type="Pfam" id="PF07944">
    <property type="entry name" value="Beta-AFase-like_GH127_cat"/>
    <property type="match status" value="2"/>
</dbReference>
<keyword evidence="2" id="KW-1015">Disulfide bond</keyword>
<evidence type="ECO:0000256" key="2">
    <source>
        <dbReference type="ARBA" id="ARBA00023157"/>
    </source>
</evidence>
<evidence type="ECO:0000259" key="3">
    <source>
        <dbReference type="SMART" id="SM00560"/>
    </source>
</evidence>
<dbReference type="InterPro" id="IPR008928">
    <property type="entry name" value="6-hairpin_glycosidase_sf"/>
</dbReference>
<proteinExistence type="predicted"/>
<gene>
    <name evidence="4" type="ORF">DL764_007091</name>
</gene>
<dbReference type="Proteomes" id="UP000293360">
    <property type="component" value="Unassembled WGS sequence"/>
</dbReference>
<dbReference type="EMBL" id="QJNU01000462">
    <property type="protein sequence ID" value="RYO98431.1"/>
    <property type="molecule type" value="Genomic_DNA"/>
</dbReference>
<keyword evidence="5" id="KW-1185">Reference proteome</keyword>
<dbReference type="InterPro" id="IPR049046">
    <property type="entry name" value="Beta-AFase-like_GH127_middle"/>
</dbReference>
<reference evidence="4 5" key="1">
    <citation type="submission" date="2018-06" db="EMBL/GenBank/DDBJ databases">
        <title>Complete Genomes of Monosporascus.</title>
        <authorList>
            <person name="Robinson A.J."/>
            <person name="Natvig D.O."/>
        </authorList>
    </citation>
    <scope>NUCLEOTIDE SEQUENCE [LARGE SCALE GENOMIC DNA]</scope>
    <source>
        <strain evidence="4 5">CBS 110550</strain>
    </source>
</reference>
<dbReference type="InterPro" id="IPR013320">
    <property type="entry name" value="ConA-like_dom_sf"/>
</dbReference>
<accession>A0A4Q4T3C9</accession>
<evidence type="ECO:0000313" key="4">
    <source>
        <dbReference type="EMBL" id="RYO98431.1"/>
    </source>
</evidence>
<dbReference type="SUPFAM" id="SSF49899">
    <property type="entry name" value="Concanavalin A-like lectins/glucanases"/>
    <property type="match status" value="1"/>
</dbReference>
<dbReference type="Pfam" id="PF13385">
    <property type="entry name" value="Laminin_G_3"/>
    <property type="match status" value="1"/>
</dbReference>
<comment type="caution">
    <text evidence="4">The sequence shown here is derived from an EMBL/GenBank/DDBJ whole genome shotgun (WGS) entry which is preliminary data.</text>
</comment>
<dbReference type="SMART" id="SM00560">
    <property type="entry name" value="LamGL"/>
    <property type="match status" value="1"/>
</dbReference>
<dbReference type="AlphaFoldDB" id="A0A4Q4T3C9"/>
<organism evidence="4 5">
    <name type="scientific">Monosporascus ibericus</name>
    <dbReference type="NCBI Taxonomy" id="155417"/>
    <lineage>
        <taxon>Eukaryota</taxon>
        <taxon>Fungi</taxon>
        <taxon>Dikarya</taxon>
        <taxon>Ascomycota</taxon>
        <taxon>Pezizomycotina</taxon>
        <taxon>Sordariomycetes</taxon>
        <taxon>Xylariomycetidae</taxon>
        <taxon>Xylariales</taxon>
        <taxon>Xylariales incertae sedis</taxon>
        <taxon>Monosporascus</taxon>
    </lineage>
</organism>
<dbReference type="Gene3D" id="2.60.120.200">
    <property type="match status" value="1"/>
</dbReference>
<dbReference type="PANTHER" id="PTHR31151:SF0">
    <property type="entry name" value="PROLINE-TRNA LIGASE (DUF1680)"/>
    <property type="match status" value="1"/>
</dbReference>
<dbReference type="SUPFAM" id="SSF48208">
    <property type="entry name" value="Six-hairpin glycosidases"/>
    <property type="match status" value="1"/>
</dbReference>
<name>A0A4Q4T3C9_9PEZI</name>
<dbReference type="OrthoDB" id="5358475at2759"/>
<dbReference type="PANTHER" id="PTHR31151">
    <property type="entry name" value="PROLINE-TRNA LIGASE (DUF1680)"/>
    <property type="match status" value="1"/>
</dbReference>
<dbReference type="InterPro" id="IPR012878">
    <property type="entry name" value="Beta-AFase-like_GH127_cat"/>
</dbReference>
<keyword evidence="1" id="KW-0732">Signal</keyword>
<evidence type="ECO:0000313" key="5">
    <source>
        <dbReference type="Proteomes" id="UP000293360"/>
    </source>
</evidence>
<feature type="domain" description="LamG-like jellyroll fold" evidence="3">
    <location>
        <begin position="207"/>
        <end position="345"/>
    </location>
</feature>
<dbReference type="GO" id="GO:0005975">
    <property type="term" value="P:carbohydrate metabolic process"/>
    <property type="evidence" value="ECO:0007669"/>
    <property type="project" value="InterPro"/>
</dbReference>
<dbReference type="Pfam" id="PF20736">
    <property type="entry name" value="Glyco_hydro127M"/>
    <property type="match status" value="1"/>
</dbReference>
<sequence>MARLNDIPFGPRRLLQAFALGTAAVVVSGAITMDVLADVPADPGPGGTAPVRPFRLDQVRLGDGLLQEKRDRIKWFLREYDERRFVVLFNNQAGRPNPEGVSAPGGWEDGGLLSGHWAGHFMTALSQAYADQGEEVFKTKLDWMVTELAACQDAITARMDGDGPSEEQPEDAQIGRVPGKFGSALRLNGINQARYVSLPQETISQLRDFTIATWVNLTSTQTWSRLFDFGHDTTTNMFLTPRAGAPGNAPRFAITTGGSGQEQQINGNVALPTGQWVHIAVTLADGTGTLYVGGKVSGTNTGMTLNPTNLDNPGNRWIGRSQYGNIFLNATIDEFQIFSRALSTAEVQSMQTSAAGSTDGGDIAWYRFNDEGGTAVEDASPNGRDAGIVGERGSGAAYWVPTHPGYLGALPEDTVLRLGPPRWAVYGGNANTNTWAPWYTQHKIMRGLLDAYYNTNNSRAFEVVVRMAEWAHLALTVGDKNHPNYTGNLTRDDLNYMWDLYIAGEFGGANEVFPEIYELTGDARHLETARAFDNRESLFGAAVEDRDILVVTPEKKPGRRRPERLHANTHVPQFIGYLRVYEHSGEQGYFTAAKNFYGWVVPHREFASGGTGGNYPGSNNNVELFQNRGNIANAIAQGGAETCTAYNMLKLARNLFLHEHNATYMDNYERGLFNMITGSREDRASANDPLLTYFQPLTPGSNRDYGNTGTCCGGTGMESHTKYQETVYLRSADGSALWVNLYVPSTLTWTERDFTVKQETAFPRGDTAKFTVTGQGPLDIKLRVPAWVRKGFQVTVNGKAQSGEEVQPSTYLTLSRDWQTGDVIEVRMPFNIRIERALDRPDTQAIMWGPVLLQILGNPSGGSGSYWELSLYRYLKRDGDYLRAAIRQAGTTPAGDPVFTGTYGNLTMRPYYISDTQAVSSYFRRVEPAVVFGTIDTGVPNRKRNDGLPSYDVPVAGIPSPGTDGPTFLDLVWDQAPFATHAMFVEVVTSTAEAFVAAGVYTTEERDMIVAKAGEAEQELAPGYTPRWKRM</sequence>
<protein>
    <recommendedName>
        <fullName evidence="3">LamG-like jellyroll fold domain-containing protein</fullName>
    </recommendedName>
</protein>